<evidence type="ECO:0000313" key="3">
    <source>
        <dbReference type="Proteomes" id="UP001200034"/>
    </source>
</evidence>
<evidence type="ECO:0008006" key="4">
    <source>
        <dbReference type="Google" id="ProtNLM"/>
    </source>
</evidence>
<organism evidence="2 3">
    <name type="scientific">Drosophila rubida</name>
    <dbReference type="NCBI Taxonomy" id="30044"/>
    <lineage>
        <taxon>Eukaryota</taxon>
        <taxon>Metazoa</taxon>
        <taxon>Ecdysozoa</taxon>
        <taxon>Arthropoda</taxon>
        <taxon>Hexapoda</taxon>
        <taxon>Insecta</taxon>
        <taxon>Pterygota</taxon>
        <taxon>Neoptera</taxon>
        <taxon>Endopterygota</taxon>
        <taxon>Diptera</taxon>
        <taxon>Brachycera</taxon>
        <taxon>Muscomorpha</taxon>
        <taxon>Ephydroidea</taxon>
        <taxon>Drosophilidae</taxon>
        <taxon>Drosophila</taxon>
    </lineage>
</organism>
<reference evidence="2" key="1">
    <citation type="journal article" date="2021" name="Mol. Ecol. Resour.">
        <title>Phylogenomic analyses of the genus Drosophila reveals genomic signals of climate adaptation.</title>
        <authorList>
            <person name="Li F."/>
            <person name="Rane R.V."/>
            <person name="Luria V."/>
            <person name="Xiong Z."/>
            <person name="Chen J."/>
            <person name="Li Z."/>
            <person name="Catullo R.A."/>
            <person name="Griffin P.C."/>
            <person name="Schiffer M."/>
            <person name="Pearce S."/>
            <person name="Lee S.F."/>
            <person name="McElroy K."/>
            <person name="Stocker A."/>
            <person name="Shirriffs J."/>
            <person name="Cockerell F."/>
            <person name="Coppin C."/>
            <person name="Sgro C.M."/>
            <person name="Karger A."/>
            <person name="Cain J.W."/>
            <person name="Weber J.A."/>
            <person name="Santpere G."/>
            <person name="Kirschner M.W."/>
            <person name="Hoffmann A.A."/>
            <person name="Oakeshott J.G."/>
            <person name="Zhang G."/>
        </authorList>
    </citation>
    <scope>NUCLEOTIDE SEQUENCE</scope>
    <source>
        <strain evidence="2">BGI-SZ-2011g</strain>
    </source>
</reference>
<feature type="signal peptide" evidence="1">
    <location>
        <begin position="1"/>
        <end position="22"/>
    </location>
</feature>
<keyword evidence="1" id="KW-0732">Signal</keyword>
<keyword evidence="3" id="KW-1185">Reference proteome</keyword>
<evidence type="ECO:0000256" key="1">
    <source>
        <dbReference type="SAM" id="SignalP"/>
    </source>
</evidence>
<dbReference type="EMBL" id="JAJJHW010001127">
    <property type="protein sequence ID" value="KAH8378201.1"/>
    <property type="molecule type" value="Genomic_DNA"/>
</dbReference>
<name>A0AAD4K8R8_9MUSC</name>
<evidence type="ECO:0000313" key="2">
    <source>
        <dbReference type="EMBL" id="KAH8378201.1"/>
    </source>
</evidence>
<accession>A0AAD4K8R8</accession>
<feature type="chain" id="PRO_5042102892" description="Protein quiver" evidence="1">
    <location>
        <begin position="23"/>
        <end position="153"/>
    </location>
</feature>
<comment type="caution">
    <text evidence="2">The sequence shown here is derived from an EMBL/GenBank/DDBJ whole genome shotgun (WGS) entry which is preliminary data.</text>
</comment>
<dbReference type="AlphaFoldDB" id="A0AAD4K8R8"/>
<protein>
    <recommendedName>
        <fullName evidence="4">Protein quiver</fullName>
    </recommendedName>
</protein>
<dbReference type="Proteomes" id="UP001200034">
    <property type="component" value="Unassembled WGS sequence"/>
</dbReference>
<gene>
    <name evidence="2" type="ORF">KR093_010017</name>
</gene>
<proteinExistence type="predicted"/>
<sequence length="153" mass="16709">MYKKVLTVSVLLAFICVRLAASLSCYTCVNPNDCKKPKQTTCTTAAANVTSDYLRVYHDNVRNSSSSRFDCLALQYTHSNNNTVTYQLHGCVHSDVSACALPLKAQYSYAWRKNKCVICSGNNCNKSPAGKMSSSVYTIAAATLGLLLVKIYA</sequence>